<dbReference type="InterPro" id="IPR029058">
    <property type="entry name" value="AB_hydrolase_fold"/>
</dbReference>
<dbReference type="RefSeq" id="WP_020583291.1">
    <property type="nucleotide sequence ID" value="NZ_JOJP01000001.1"/>
</dbReference>
<dbReference type="PANTHER" id="PTHR22946">
    <property type="entry name" value="DIENELACTONE HYDROLASE DOMAIN-CONTAINING PROTEIN-RELATED"/>
    <property type="match status" value="1"/>
</dbReference>
<evidence type="ECO:0000313" key="3">
    <source>
        <dbReference type="EMBL" id="KEI71605.1"/>
    </source>
</evidence>
<accession>A0A081KBS9</accession>
<keyword evidence="1" id="KW-0378">Hydrolase</keyword>
<reference evidence="3 4" key="1">
    <citation type="submission" date="2014-06" db="EMBL/GenBank/DDBJ databases">
        <title>Whole Genome Sequences of Three Symbiotic Endozoicomonas Bacteria.</title>
        <authorList>
            <person name="Neave M.J."/>
            <person name="Apprill A."/>
            <person name="Voolstra C.R."/>
        </authorList>
    </citation>
    <scope>NUCLEOTIDE SEQUENCE [LARGE SCALE GENOMIC DNA]</scope>
    <source>
        <strain evidence="3 4">DSM 22380</strain>
    </source>
</reference>
<dbReference type="PANTHER" id="PTHR22946:SF9">
    <property type="entry name" value="POLYKETIDE TRANSFERASE AF380"/>
    <property type="match status" value="1"/>
</dbReference>
<feature type="domain" description="Dienelactone hydrolase" evidence="2">
    <location>
        <begin position="89"/>
        <end position="280"/>
    </location>
</feature>
<proteinExistence type="predicted"/>
<evidence type="ECO:0000259" key="2">
    <source>
        <dbReference type="Pfam" id="PF01738"/>
    </source>
</evidence>
<dbReference type="eggNOG" id="COG0412">
    <property type="taxonomic scope" value="Bacteria"/>
</dbReference>
<protein>
    <recommendedName>
        <fullName evidence="2">Dienelactone hydrolase domain-containing protein</fullName>
    </recommendedName>
</protein>
<comment type="caution">
    <text evidence="3">The sequence shown here is derived from an EMBL/GenBank/DDBJ whole genome shotgun (WGS) entry which is preliminary data.</text>
</comment>
<evidence type="ECO:0000256" key="1">
    <source>
        <dbReference type="ARBA" id="ARBA00022801"/>
    </source>
</evidence>
<dbReference type="SUPFAM" id="SSF53474">
    <property type="entry name" value="alpha/beta-Hydrolases"/>
    <property type="match status" value="1"/>
</dbReference>
<dbReference type="STRING" id="305900.GV64_13420"/>
<dbReference type="Proteomes" id="UP000027997">
    <property type="component" value="Unassembled WGS sequence"/>
</dbReference>
<dbReference type="Gene3D" id="3.40.50.1820">
    <property type="entry name" value="alpha/beta hydrolase"/>
    <property type="match status" value="1"/>
</dbReference>
<sequence>MKKAILSLLALVVATAGLLQITAVQAFLVGLIFPSFPDYPEPIAQLDENSTGTIYYQSATPFDLDVLLNNMEDARPTTGMGHLYIPDIATSDQPVPAMVILHGSGGISPGREHEYAKLLNENGIAAVVVDYYQPRGVTEDTNYMMKVNAVTEFDVITDAYSVYKLLQSSPLVDGSKIGVMGFSYGGMASRLAMDERFHNILAPGTDGFSLYVDVYGPCFQNLGTQATNGKPLLTLRGTEDFSNELKACAAREKELRALNVDVNSIIYQGAGHSWENLAPQALKEDAPYIAGCEVTYDPKGFPLINGEHILKLSDQPTREERIASRLKSGPKYKDCLKYGYLIGNDDETKQQAYSDLLSFLKKNFDRSMTLVANES</sequence>
<gene>
    <name evidence="3" type="ORF">GV64_13420</name>
</gene>
<name>A0A081KBS9_9GAMM</name>
<dbReference type="GO" id="GO:0052689">
    <property type="term" value="F:carboxylic ester hydrolase activity"/>
    <property type="evidence" value="ECO:0007669"/>
    <property type="project" value="UniProtKB-ARBA"/>
</dbReference>
<organism evidence="3 4">
    <name type="scientific">Endozoicomonas elysicola</name>
    <dbReference type="NCBI Taxonomy" id="305900"/>
    <lineage>
        <taxon>Bacteria</taxon>
        <taxon>Pseudomonadati</taxon>
        <taxon>Pseudomonadota</taxon>
        <taxon>Gammaproteobacteria</taxon>
        <taxon>Oceanospirillales</taxon>
        <taxon>Endozoicomonadaceae</taxon>
        <taxon>Endozoicomonas</taxon>
    </lineage>
</organism>
<dbReference type="Pfam" id="PF01738">
    <property type="entry name" value="DLH"/>
    <property type="match status" value="1"/>
</dbReference>
<keyword evidence="4" id="KW-1185">Reference proteome</keyword>
<dbReference type="InterPro" id="IPR050261">
    <property type="entry name" value="FrsA_esterase"/>
</dbReference>
<evidence type="ECO:0000313" key="4">
    <source>
        <dbReference type="Proteomes" id="UP000027997"/>
    </source>
</evidence>
<dbReference type="AlphaFoldDB" id="A0A081KBS9"/>
<dbReference type="EMBL" id="JOJP01000001">
    <property type="protein sequence ID" value="KEI71605.1"/>
    <property type="molecule type" value="Genomic_DNA"/>
</dbReference>
<dbReference type="InterPro" id="IPR002925">
    <property type="entry name" value="Dienelactn_hydro"/>
</dbReference>